<dbReference type="PROSITE" id="PS00436">
    <property type="entry name" value="PEROXIDASE_2"/>
    <property type="match status" value="1"/>
</dbReference>
<dbReference type="PANTHER" id="PTHR31517">
    <property type="match status" value="1"/>
</dbReference>
<dbReference type="InterPro" id="IPR019794">
    <property type="entry name" value="Peroxidases_AS"/>
</dbReference>
<evidence type="ECO:0000259" key="21">
    <source>
        <dbReference type="PROSITE" id="PS50873"/>
    </source>
</evidence>
<evidence type="ECO:0000256" key="9">
    <source>
        <dbReference type="ARBA" id="ARBA00022729"/>
    </source>
</evidence>
<keyword evidence="7 20" id="KW-0349">Heme</keyword>
<dbReference type="GO" id="GO:0140825">
    <property type="term" value="F:lactoperoxidase activity"/>
    <property type="evidence" value="ECO:0007669"/>
    <property type="project" value="UniProtKB-EC"/>
</dbReference>
<comment type="cofactor">
    <cofactor evidence="17 20">
        <name>Ca(2+)</name>
        <dbReference type="ChEBI" id="CHEBI:29108"/>
    </cofactor>
    <text evidence="17 20">Binds 2 calcium ions per subunit.</text>
</comment>
<evidence type="ECO:0000256" key="4">
    <source>
        <dbReference type="ARBA" id="ARBA00012313"/>
    </source>
</evidence>
<feature type="disulfide bond" evidence="19">
    <location>
        <begin position="116"/>
        <end position="306"/>
    </location>
</feature>
<evidence type="ECO:0000256" key="13">
    <source>
        <dbReference type="ARBA" id="ARBA00023157"/>
    </source>
</evidence>
<keyword evidence="10 17" id="KW-0106">Calcium</keyword>
<dbReference type="InterPro" id="IPR010255">
    <property type="entry name" value="Haem_peroxidase_sf"/>
</dbReference>
<keyword evidence="6 20" id="KW-0575">Peroxidase</keyword>
<evidence type="ECO:0000256" key="12">
    <source>
        <dbReference type="ARBA" id="ARBA00023004"/>
    </source>
</evidence>
<evidence type="ECO:0000256" key="1">
    <source>
        <dbReference type="ARBA" id="ARBA00000189"/>
    </source>
</evidence>
<dbReference type="FunFam" id="1.10.520.10:FF:000001">
    <property type="entry name" value="Peroxidase"/>
    <property type="match status" value="1"/>
</dbReference>
<feature type="chain" id="PRO_5010008767" description="Peroxidase" evidence="20">
    <location>
        <begin position="21"/>
        <end position="311"/>
    </location>
</feature>
<comment type="similarity">
    <text evidence="20">Belongs to the peroxidase family. Classical plant (class III) peroxidase subfamily.</text>
</comment>
<comment type="catalytic activity">
    <reaction evidence="1 20">
        <text>2 a phenolic donor + H2O2 = 2 a phenolic radical donor + 2 H2O</text>
        <dbReference type="Rhea" id="RHEA:56136"/>
        <dbReference type="ChEBI" id="CHEBI:15377"/>
        <dbReference type="ChEBI" id="CHEBI:16240"/>
        <dbReference type="ChEBI" id="CHEBI:139520"/>
        <dbReference type="ChEBI" id="CHEBI:139521"/>
        <dbReference type="EC" id="1.11.1.7"/>
    </reaction>
</comment>
<keyword evidence="22" id="KW-1185">Reference proteome</keyword>
<dbReference type="InterPro" id="IPR002016">
    <property type="entry name" value="Haem_peroxidase"/>
</dbReference>
<dbReference type="SUPFAM" id="SSF48113">
    <property type="entry name" value="Heme-dependent peroxidases"/>
    <property type="match status" value="1"/>
</dbReference>
<organism evidence="22 23">
    <name type="scientific">Cicer arietinum</name>
    <name type="common">Chickpea</name>
    <name type="synonym">Garbanzo</name>
    <dbReference type="NCBI Taxonomy" id="3827"/>
    <lineage>
        <taxon>Eukaryota</taxon>
        <taxon>Viridiplantae</taxon>
        <taxon>Streptophyta</taxon>
        <taxon>Embryophyta</taxon>
        <taxon>Tracheophyta</taxon>
        <taxon>Spermatophyta</taxon>
        <taxon>Magnoliopsida</taxon>
        <taxon>eudicotyledons</taxon>
        <taxon>Gunneridae</taxon>
        <taxon>Pentapetalae</taxon>
        <taxon>rosids</taxon>
        <taxon>fabids</taxon>
        <taxon>Fabales</taxon>
        <taxon>Fabaceae</taxon>
        <taxon>Papilionoideae</taxon>
        <taxon>50 kb inversion clade</taxon>
        <taxon>NPAAA clade</taxon>
        <taxon>Hologalegina</taxon>
        <taxon>IRL clade</taxon>
        <taxon>Cicereae</taxon>
        <taxon>Cicer</taxon>
    </lineage>
</organism>
<dbReference type="PaxDb" id="3827-XP_004493235.1"/>
<feature type="binding site" evidence="17">
    <location>
        <position position="238"/>
    </location>
    <ligand>
        <name>Ca(2+)</name>
        <dbReference type="ChEBI" id="CHEBI:29108"/>
        <label>2</label>
    </ligand>
</feature>
<feature type="site" description="Transition state stabilizer" evidence="18">
    <location>
        <position position="58"/>
    </location>
</feature>
<dbReference type="Proteomes" id="UP000087171">
    <property type="component" value="Chromosome Ca3"/>
</dbReference>
<evidence type="ECO:0000256" key="2">
    <source>
        <dbReference type="ARBA" id="ARBA00002322"/>
    </source>
</evidence>
<dbReference type="eggNOG" id="ENOG502QPI1">
    <property type="taxonomic scope" value="Eukaryota"/>
</dbReference>
<evidence type="ECO:0000256" key="11">
    <source>
        <dbReference type="ARBA" id="ARBA00023002"/>
    </source>
</evidence>
<feature type="domain" description="Plant heme peroxidase family profile" evidence="21">
    <location>
        <begin position="21"/>
        <end position="310"/>
    </location>
</feature>
<evidence type="ECO:0000256" key="16">
    <source>
        <dbReference type="PIRSR" id="PIRSR600823-2"/>
    </source>
</evidence>
<comment type="subcellular location">
    <subcellularLocation>
        <location evidence="20">Secreted</location>
    </subcellularLocation>
</comment>
<feature type="binding site" evidence="17">
    <location>
        <position position="70"/>
    </location>
    <ligand>
        <name>Ca(2+)</name>
        <dbReference type="ChEBI" id="CHEBI:29108"/>
        <label>1</label>
    </ligand>
</feature>
<dbReference type="GO" id="GO:0006979">
    <property type="term" value="P:response to oxidative stress"/>
    <property type="evidence" value="ECO:0007669"/>
    <property type="project" value="UniProtKB-UniRule"/>
</dbReference>
<evidence type="ECO:0000256" key="18">
    <source>
        <dbReference type="PIRSR" id="PIRSR600823-4"/>
    </source>
</evidence>
<dbReference type="FunFam" id="1.10.420.10:FF:000007">
    <property type="entry name" value="Peroxidase"/>
    <property type="match status" value="1"/>
</dbReference>
<keyword evidence="12 17" id="KW-0408">Iron</keyword>
<evidence type="ECO:0000256" key="8">
    <source>
        <dbReference type="ARBA" id="ARBA00022723"/>
    </source>
</evidence>
<dbReference type="STRING" id="3827.A0A1S2XT70"/>
<dbReference type="PANTHER" id="PTHR31517:SF59">
    <property type="entry name" value="PEROXIDASE"/>
    <property type="match status" value="1"/>
</dbReference>
<comment type="similarity">
    <text evidence="3">Belongs to the peroxidase family. Ascorbate peroxidase subfamily.</text>
</comment>
<feature type="disulfide bond" evidence="19">
    <location>
        <begin position="64"/>
        <end position="69"/>
    </location>
</feature>
<feature type="binding site" evidence="16">
    <location>
        <position position="157"/>
    </location>
    <ligand>
        <name>substrate</name>
    </ligand>
</feature>
<dbReference type="PRINTS" id="PR00461">
    <property type="entry name" value="PLPEROXIDASE"/>
</dbReference>
<reference evidence="22" key="1">
    <citation type="journal article" date="2013" name="Nat. Biotechnol.">
        <title>Draft genome sequence of chickpea (Cicer arietinum) provides a resource for trait improvement.</title>
        <authorList>
            <person name="Varshney R.K."/>
            <person name="Song C."/>
            <person name="Saxena R.K."/>
            <person name="Azam S."/>
            <person name="Yu S."/>
            <person name="Sharpe A.G."/>
            <person name="Cannon S."/>
            <person name="Baek J."/>
            <person name="Rosen B.D."/>
            <person name="Tar'an B."/>
            <person name="Millan T."/>
            <person name="Zhang X."/>
            <person name="Ramsay L.D."/>
            <person name="Iwata A."/>
            <person name="Wang Y."/>
            <person name="Nelson W."/>
            <person name="Farmer A.D."/>
            <person name="Gaur P.M."/>
            <person name="Soderlund C."/>
            <person name="Penmetsa R.V."/>
            <person name="Xu C."/>
            <person name="Bharti A.K."/>
            <person name="He W."/>
            <person name="Winter P."/>
            <person name="Zhao S."/>
            <person name="Hane J.K."/>
            <person name="Carrasquilla-Garcia N."/>
            <person name="Condie J.A."/>
            <person name="Upadhyaya H.D."/>
            <person name="Luo M.C."/>
            <person name="Thudi M."/>
            <person name="Gowda C.L."/>
            <person name="Singh N.P."/>
            <person name="Lichtenzveig J."/>
            <person name="Gali K.K."/>
            <person name="Rubio J."/>
            <person name="Nadarajan N."/>
            <person name="Dolezel J."/>
            <person name="Bansal K.C."/>
            <person name="Xu X."/>
            <person name="Edwards D."/>
            <person name="Zhang G."/>
            <person name="Kahl G."/>
            <person name="Gil J."/>
            <person name="Singh K.B."/>
            <person name="Datta S.K."/>
            <person name="Jackson S.A."/>
            <person name="Wang J."/>
            <person name="Cook D.R."/>
        </authorList>
    </citation>
    <scope>NUCLEOTIDE SEQUENCE [LARGE SCALE GENOMIC DNA]</scope>
    <source>
        <strain evidence="22">cv. CDC Frontier</strain>
    </source>
</reference>
<comment type="function">
    <text evidence="2">Removal of H(2)O(2), oxidation of toxic reductants, biosynthesis and degradation of lignin, suberization, auxin catabolism, response to environmental stresses such as wounding, pathogen attack and oxidative stress. These functions might be dependent on each isozyme/isoform in each plant tissue.</text>
</comment>
<dbReference type="KEGG" id="cam:101502840"/>
<feature type="signal peptide" evidence="20">
    <location>
        <begin position="1"/>
        <end position="20"/>
    </location>
</feature>
<dbReference type="GO" id="GO:0005576">
    <property type="term" value="C:extracellular region"/>
    <property type="evidence" value="ECO:0007669"/>
    <property type="project" value="UniProtKB-SubCell"/>
</dbReference>
<feature type="binding site" description="axial binding residue" evidence="17">
    <location>
        <position position="187"/>
    </location>
    <ligand>
        <name>heme b</name>
        <dbReference type="ChEBI" id="CHEBI:60344"/>
    </ligand>
    <ligandPart>
        <name>Fe</name>
        <dbReference type="ChEBI" id="CHEBI:18248"/>
    </ligandPart>
</feature>
<proteinExistence type="inferred from homology"/>
<dbReference type="PROSITE" id="PS00435">
    <property type="entry name" value="PEROXIDASE_1"/>
    <property type="match status" value="1"/>
</dbReference>
<protein>
    <recommendedName>
        <fullName evidence="4 20">Peroxidase</fullName>
        <ecNumber evidence="4 20">1.11.1.7</ecNumber>
    </recommendedName>
</protein>
<dbReference type="GO" id="GO:0042744">
    <property type="term" value="P:hydrogen peroxide catabolic process"/>
    <property type="evidence" value="ECO:0007669"/>
    <property type="project" value="UniProtKB-KW"/>
</dbReference>
<feature type="disulfide bond" evidence="19">
    <location>
        <begin position="31"/>
        <end position="110"/>
    </location>
</feature>
<keyword evidence="5 20" id="KW-0964">Secreted</keyword>
<evidence type="ECO:0000256" key="19">
    <source>
        <dbReference type="PIRSR" id="PIRSR600823-5"/>
    </source>
</evidence>
<dbReference type="PROSITE" id="PS50873">
    <property type="entry name" value="PEROXIDASE_4"/>
    <property type="match status" value="1"/>
</dbReference>
<evidence type="ECO:0000256" key="5">
    <source>
        <dbReference type="ARBA" id="ARBA00022525"/>
    </source>
</evidence>
<dbReference type="PRINTS" id="PR00458">
    <property type="entry name" value="PEROXIDASE"/>
</dbReference>
<dbReference type="Gene3D" id="1.10.520.10">
    <property type="match status" value="1"/>
</dbReference>
<keyword evidence="11 20" id="KW-0560">Oxidoreductase</keyword>
<dbReference type="Gene3D" id="1.10.420.10">
    <property type="entry name" value="Peroxidase, domain 2"/>
    <property type="match status" value="1"/>
</dbReference>
<gene>
    <name evidence="23" type="primary">LOC101502840</name>
</gene>
<dbReference type="GeneID" id="101502840"/>
<evidence type="ECO:0000256" key="10">
    <source>
        <dbReference type="ARBA" id="ARBA00022837"/>
    </source>
</evidence>
<dbReference type="EC" id="1.11.1.7" evidence="4 20"/>
<comment type="cofactor">
    <cofactor evidence="17 20">
        <name>heme b</name>
        <dbReference type="ChEBI" id="CHEBI:60344"/>
    </cofactor>
    <text evidence="17 20">Binds 1 heme b (iron(II)-protoporphyrin IX) group per subunit.</text>
</comment>
<dbReference type="GO" id="GO:0046872">
    <property type="term" value="F:metal ion binding"/>
    <property type="evidence" value="ECO:0007669"/>
    <property type="project" value="UniProtKB-UniRule"/>
</dbReference>
<feature type="binding site" evidence="17">
    <location>
        <position position="230"/>
    </location>
    <ligand>
        <name>Ca(2+)</name>
        <dbReference type="ChEBI" id="CHEBI:29108"/>
        <label>2</label>
    </ligand>
</feature>
<feature type="disulfide bond" evidence="19">
    <location>
        <begin position="194"/>
        <end position="219"/>
    </location>
</feature>
<evidence type="ECO:0000313" key="22">
    <source>
        <dbReference type="Proteomes" id="UP000087171"/>
    </source>
</evidence>
<feature type="binding site" evidence="17">
    <location>
        <position position="233"/>
    </location>
    <ligand>
        <name>Ca(2+)</name>
        <dbReference type="ChEBI" id="CHEBI:29108"/>
        <label>2</label>
    </ligand>
</feature>
<evidence type="ECO:0000256" key="17">
    <source>
        <dbReference type="PIRSR" id="PIRSR600823-3"/>
    </source>
</evidence>
<evidence type="ECO:0000313" key="23">
    <source>
        <dbReference type="RefSeq" id="XP_004493235.1"/>
    </source>
</evidence>
<evidence type="ECO:0000256" key="3">
    <source>
        <dbReference type="ARBA" id="ARBA00006873"/>
    </source>
</evidence>
<feature type="active site" description="Proton acceptor" evidence="15">
    <location>
        <position position="62"/>
    </location>
</feature>
<keyword evidence="14 20" id="KW-0376">Hydrogen peroxide</keyword>
<keyword evidence="8 17" id="KW-0479">Metal-binding</keyword>
<feature type="binding site" evidence="17">
    <location>
        <position position="84"/>
    </location>
    <ligand>
        <name>Ca(2+)</name>
        <dbReference type="ChEBI" id="CHEBI:29108"/>
        <label>1</label>
    </ligand>
</feature>
<evidence type="ECO:0000256" key="15">
    <source>
        <dbReference type="PIRSR" id="PIRSR600823-1"/>
    </source>
</evidence>
<evidence type="ECO:0000256" key="6">
    <source>
        <dbReference type="ARBA" id="ARBA00022559"/>
    </source>
</evidence>
<reference evidence="23" key="2">
    <citation type="submission" date="2025-08" db="UniProtKB">
        <authorList>
            <consortium name="RefSeq"/>
        </authorList>
    </citation>
    <scope>IDENTIFICATION</scope>
    <source>
        <tissue evidence="23">Etiolated seedlings</tissue>
    </source>
</reference>
<dbReference type="GO" id="GO:0020037">
    <property type="term" value="F:heme binding"/>
    <property type="evidence" value="ECO:0007669"/>
    <property type="project" value="UniProtKB-UniRule"/>
</dbReference>
<dbReference type="Pfam" id="PF00141">
    <property type="entry name" value="peroxidase"/>
    <property type="match status" value="1"/>
</dbReference>
<evidence type="ECO:0000256" key="20">
    <source>
        <dbReference type="RuleBase" id="RU362060"/>
    </source>
</evidence>
<feature type="binding site" evidence="17">
    <location>
        <position position="72"/>
    </location>
    <ligand>
        <name>Ca(2+)</name>
        <dbReference type="ChEBI" id="CHEBI:29108"/>
        <label>1</label>
    </ligand>
</feature>
<sequence length="311" mass="34991">MKFTISFLLFFWVLIPFAFSDLKVGFYNSSCPKAEYIVRQVVQTNFNKNNFITAAFLRMHFHDCFARGCDASILIDSMPGKESEKDAAPNKSVRGYEIIDEIKRILEKVCPSTVSCADIISLATRDSVVLAGGPNYNVPTGRRDGLIISTLEEINIPSPRSSISDALKFFNSKGMTLEEMVTLLGAHTVGFTHCNFIRNRLSNHSSMEPSLRNKLVGLCSMQGDPNVFLDQNTSFVFDNQFYNQILLERGVLAFDQQFASDSMTKKVVMRFARNGESFMERFVDAMIKMGNIGVLLGNEGEIRRNCRVFNS</sequence>
<accession>A0A1S2XT70</accession>
<keyword evidence="13 19" id="KW-1015">Disulfide bond</keyword>
<dbReference type="InterPro" id="IPR033905">
    <property type="entry name" value="Secretory_peroxidase"/>
</dbReference>
<feature type="binding site" evidence="17">
    <location>
        <position position="63"/>
    </location>
    <ligand>
        <name>Ca(2+)</name>
        <dbReference type="ChEBI" id="CHEBI:29108"/>
        <label>1</label>
    </ligand>
</feature>
<keyword evidence="9 20" id="KW-0732">Signal</keyword>
<dbReference type="OrthoDB" id="2113341at2759"/>
<dbReference type="AlphaFoldDB" id="A0A1S2XT70"/>
<dbReference type="InterPro" id="IPR019793">
    <property type="entry name" value="Peroxidases_heam-ligand_BS"/>
</dbReference>
<dbReference type="InterPro" id="IPR000823">
    <property type="entry name" value="Peroxidase_pln"/>
</dbReference>
<dbReference type="CDD" id="cd00693">
    <property type="entry name" value="secretory_peroxidase"/>
    <property type="match status" value="1"/>
</dbReference>
<feature type="binding site" evidence="17">
    <location>
        <position position="188"/>
    </location>
    <ligand>
        <name>Ca(2+)</name>
        <dbReference type="ChEBI" id="CHEBI:29108"/>
        <label>2</label>
    </ligand>
</feature>
<feature type="binding site" evidence="17">
    <location>
        <position position="68"/>
    </location>
    <ligand>
        <name>Ca(2+)</name>
        <dbReference type="ChEBI" id="CHEBI:29108"/>
        <label>1</label>
    </ligand>
</feature>
<evidence type="ECO:0000256" key="14">
    <source>
        <dbReference type="ARBA" id="ARBA00023324"/>
    </source>
</evidence>
<name>A0A1S2XT70_CICAR</name>
<dbReference type="RefSeq" id="XP_004493235.1">
    <property type="nucleotide sequence ID" value="XM_004493178.3"/>
</dbReference>
<evidence type="ECO:0000256" key="7">
    <source>
        <dbReference type="ARBA" id="ARBA00022617"/>
    </source>
</evidence>